<reference evidence="1 2" key="1">
    <citation type="submission" date="2020-10" db="EMBL/GenBank/DDBJ databases">
        <title>Aquamicrobium zhengzhouensis sp. nov., a exopolysaccharide producing bacterium isolated from farmland soil.</title>
        <authorList>
            <person name="Wang X."/>
        </authorList>
    </citation>
    <scope>NUCLEOTIDE SEQUENCE [LARGE SCALE GENOMIC DNA]</scope>
    <source>
        <strain evidence="2">cd-1</strain>
    </source>
</reference>
<evidence type="ECO:0000313" key="1">
    <source>
        <dbReference type="EMBL" id="MBI1620043.1"/>
    </source>
</evidence>
<dbReference type="EMBL" id="JADGMQ010000002">
    <property type="protein sequence ID" value="MBI1620043.1"/>
    <property type="molecule type" value="Genomic_DNA"/>
</dbReference>
<evidence type="ECO:0000313" key="2">
    <source>
        <dbReference type="Proteomes" id="UP000601789"/>
    </source>
</evidence>
<keyword evidence="2" id="KW-1185">Reference proteome</keyword>
<dbReference type="RefSeq" id="WP_198474969.1">
    <property type="nucleotide sequence ID" value="NZ_JADGMQ010000002.1"/>
</dbReference>
<dbReference type="Proteomes" id="UP000601789">
    <property type="component" value="Unassembled WGS sequence"/>
</dbReference>
<accession>A0ABS0S9S8</accession>
<protein>
    <recommendedName>
        <fullName evidence="3">AAA domain-containing protein</fullName>
    </recommendedName>
</protein>
<sequence>MKTIIVVNGKPRAGKDTAVEMMRCILWDQQIHTTSFSSIQPIKDLLAPVADLSAKTPADRKLLSVVGDALQEHSQFRTNAALGQMHAMRDGSVFFLHIREPDLIELLRQECLSYGWRFERVFVESNRAEDVQNNPSDANVATGEYDHRLYNNGTLAELDQECFELLLRLRLI</sequence>
<name>A0ABS0S9S8_9HYPH</name>
<evidence type="ECO:0008006" key="3">
    <source>
        <dbReference type="Google" id="ProtNLM"/>
    </source>
</evidence>
<dbReference type="Gene3D" id="3.40.50.300">
    <property type="entry name" value="P-loop containing nucleotide triphosphate hydrolases"/>
    <property type="match status" value="1"/>
</dbReference>
<dbReference type="InterPro" id="IPR027417">
    <property type="entry name" value="P-loop_NTPase"/>
</dbReference>
<organism evidence="1 2">
    <name type="scientific">Aquamicrobium zhengzhouense</name>
    <dbReference type="NCBI Taxonomy" id="2781738"/>
    <lineage>
        <taxon>Bacteria</taxon>
        <taxon>Pseudomonadati</taxon>
        <taxon>Pseudomonadota</taxon>
        <taxon>Alphaproteobacteria</taxon>
        <taxon>Hyphomicrobiales</taxon>
        <taxon>Phyllobacteriaceae</taxon>
        <taxon>Aquamicrobium</taxon>
    </lineage>
</organism>
<proteinExistence type="predicted"/>
<gene>
    <name evidence="1" type="ORF">IOD40_05115</name>
</gene>
<comment type="caution">
    <text evidence="1">The sequence shown here is derived from an EMBL/GenBank/DDBJ whole genome shotgun (WGS) entry which is preliminary data.</text>
</comment>